<evidence type="ECO:0000313" key="2">
    <source>
        <dbReference type="Proteomes" id="UP000011713"/>
    </source>
</evidence>
<protein>
    <submittedName>
        <fullName evidence="1">Uncharacterized protein</fullName>
    </submittedName>
</protein>
<accession>M4BEM8</accession>
<dbReference type="HOGENOM" id="CLU_2627202_0_0_1"/>
<dbReference type="VEuPathDB" id="FungiDB:HpaG804746"/>
<evidence type="ECO:0000313" key="1">
    <source>
        <dbReference type="EnsemblProtists" id="HpaP804746"/>
    </source>
</evidence>
<keyword evidence="2" id="KW-1185">Reference proteome</keyword>
<dbReference type="InParanoid" id="M4BEM8"/>
<dbReference type="EMBL" id="JH598180">
    <property type="status" value="NOT_ANNOTATED_CDS"/>
    <property type="molecule type" value="Genomic_DNA"/>
</dbReference>
<dbReference type="EnsemblProtists" id="HpaT804746">
    <property type="protein sequence ID" value="HpaP804746"/>
    <property type="gene ID" value="HpaG804746"/>
</dbReference>
<dbReference type="AlphaFoldDB" id="M4BEM8"/>
<proteinExistence type="predicted"/>
<reference evidence="1" key="2">
    <citation type="submission" date="2015-06" db="UniProtKB">
        <authorList>
            <consortium name="EnsemblProtists"/>
        </authorList>
    </citation>
    <scope>IDENTIFICATION</scope>
    <source>
        <strain evidence="1">Emoy2</strain>
    </source>
</reference>
<sequence length="78" mass="8942">MLRVFNVPRCSILYTSSLHHNDCLMNGSPSNGESVILRARYYVALHLYQLCTLANSHLRSMRHLLELALHGFIISPFE</sequence>
<organism evidence="1 2">
    <name type="scientific">Hyaloperonospora arabidopsidis (strain Emoy2)</name>
    <name type="common">Downy mildew agent</name>
    <name type="synonym">Peronospora arabidopsidis</name>
    <dbReference type="NCBI Taxonomy" id="559515"/>
    <lineage>
        <taxon>Eukaryota</taxon>
        <taxon>Sar</taxon>
        <taxon>Stramenopiles</taxon>
        <taxon>Oomycota</taxon>
        <taxon>Peronosporomycetes</taxon>
        <taxon>Peronosporales</taxon>
        <taxon>Peronosporaceae</taxon>
        <taxon>Hyaloperonospora</taxon>
    </lineage>
</organism>
<name>M4BEM8_HYAAE</name>
<dbReference type="Proteomes" id="UP000011713">
    <property type="component" value="Unassembled WGS sequence"/>
</dbReference>
<reference evidence="2" key="1">
    <citation type="journal article" date="2010" name="Science">
        <title>Signatures of adaptation to obligate biotrophy in the Hyaloperonospora arabidopsidis genome.</title>
        <authorList>
            <person name="Baxter L."/>
            <person name="Tripathy S."/>
            <person name="Ishaque N."/>
            <person name="Boot N."/>
            <person name="Cabral A."/>
            <person name="Kemen E."/>
            <person name="Thines M."/>
            <person name="Ah-Fong A."/>
            <person name="Anderson R."/>
            <person name="Badejoko W."/>
            <person name="Bittner-Eddy P."/>
            <person name="Boore J.L."/>
            <person name="Chibucos M.C."/>
            <person name="Coates M."/>
            <person name="Dehal P."/>
            <person name="Delehaunty K."/>
            <person name="Dong S."/>
            <person name="Downton P."/>
            <person name="Dumas B."/>
            <person name="Fabro G."/>
            <person name="Fronick C."/>
            <person name="Fuerstenberg S.I."/>
            <person name="Fulton L."/>
            <person name="Gaulin E."/>
            <person name="Govers F."/>
            <person name="Hughes L."/>
            <person name="Humphray S."/>
            <person name="Jiang R.H."/>
            <person name="Judelson H."/>
            <person name="Kamoun S."/>
            <person name="Kyung K."/>
            <person name="Meijer H."/>
            <person name="Minx P."/>
            <person name="Morris P."/>
            <person name="Nelson J."/>
            <person name="Phuntumart V."/>
            <person name="Qutob D."/>
            <person name="Rehmany A."/>
            <person name="Rougon-Cardoso A."/>
            <person name="Ryden P."/>
            <person name="Torto-Alalibo T."/>
            <person name="Studholme D."/>
            <person name="Wang Y."/>
            <person name="Win J."/>
            <person name="Wood J."/>
            <person name="Clifton S.W."/>
            <person name="Rogers J."/>
            <person name="Van den Ackerveken G."/>
            <person name="Jones J.D."/>
            <person name="McDowell J.M."/>
            <person name="Beynon J."/>
            <person name="Tyler B.M."/>
        </authorList>
    </citation>
    <scope>NUCLEOTIDE SEQUENCE [LARGE SCALE GENOMIC DNA]</scope>
    <source>
        <strain evidence="2">Emoy2</strain>
    </source>
</reference>